<proteinExistence type="predicted"/>
<dbReference type="AlphaFoldDB" id="A0A1W1WT01"/>
<dbReference type="STRING" id="1069081.SAMN05660197_1239"/>
<reference evidence="3" key="1">
    <citation type="submission" date="2017-04" db="EMBL/GenBank/DDBJ databases">
        <authorList>
            <person name="Varghese N."/>
            <person name="Submissions S."/>
        </authorList>
    </citation>
    <scope>NUCLEOTIDE SEQUENCE [LARGE SCALE GENOMIC DNA]</scope>
    <source>
        <strain evidence="3">DSM 16512</strain>
    </source>
</reference>
<dbReference type="Proteomes" id="UP000192602">
    <property type="component" value="Unassembled WGS sequence"/>
</dbReference>
<evidence type="ECO:0008006" key="4">
    <source>
        <dbReference type="Google" id="ProtNLM"/>
    </source>
</evidence>
<protein>
    <recommendedName>
        <fullName evidence="4">Replication restart DNA helicase PriA</fullName>
    </recommendedName>
</protein>
<keyword evidence="1" id="KW-0812">Transmembrane</keyword>
<name>A0A1W1WT01_9BACT</name>
<keyword evidence="1" id="KW-0472">Membrane</keyword>
<gene>
    <name evidence="2" type="ORF">SAMN05660197_1239</name>
</gene>
<organism evidence="2 3">
    <name type="scientific">Nitratiruptor tergarcus DSM 16512</name>
    <dbReference type="NCBI Taxonomy" id="1069081"/>
    <lineage>
        <taxon>Bacteria</taxon>
        <taxon>Pseudomonadati</taxon>
        <taxon>Campylobacterota</taxon>
        <taxon>Epsilonproteobacteria</taxon>
        <taxon>Nautiliales</taxon>
        <taxon>Nitratiruptoraceae</taxon>
        <taxon>Nitratiruptor</taxon>
    </lineage>
</organism>
<evidence type="ECO:0000313" key="2">
    <source>
        <dbReference type="EMBL" id="SMC09431.1"/>
    </source>
</evidence>
<evidence type="ECO:0000256" key="1">
    <source>
        <dbReference type="SAM" id="Phobius"/>
    </source>
</evidence>
<feature type="transmembrane region" description="Helical" evidence="1">
    <location>
        <begin position="322"/>
        <end position="340"/>
    </location>
</feature>
<accession>A0A1W1WT01</accession>
<keyword evidence="3" id="KW-1185">Reference proteome</keyword>
<evidence type="ECO:0000313" key="3">
    <source>
        <dbReference type="Proteomes" id="UP000192602"/>
    </source>
</evidence>
<sequence>MKIKVKKLVCPSCGADLRCECEKLSCAYCGYEEQVSLQPAMPRYVPVYQVEPKSEAKEYHCISCGASFSTDSVATLCPYCETALIGEFINALQPYSLIPFTMCAKEAKRRIKKHIRSLWFAPDDFIKDYRKHKEIQPYYYPLWLFNMDVSTEYKGRRGEYYYITKTRYINGKPAQVQERRTRWYPASGIVNQQFYNISVGGYKFASSMLRELQFDLTSCSSVDKKCLSGIETKEFDIGSKEATILAHTSLHSAIRRAIKQDIGGDTQQIISYTPHFYNEEMSYILVPIYHFSVKFKGKEYNYFVNGQSGDVVGERSYSWIKIFFFVLFVLSLMGGVLYILERLGYFS</sequence>
<keyword evidence="1" id="KW-1133">Transmembrane helix</keyword>
<dbReference type="EMBL" id="FWWZ01000001">
    <property type="protein sequence ID" value="SMC09431.1"/>
    <property type="molecule type" value="Genomic_DNA"/>
</dbReference>